<dbReference type="AlphaFoldDB" id="G0JSN0"/>
<accession>G0JSN0</accession>
<evidence type="ECO:0000313" key="1">
    <source>
        <dbReference type="EMBL" id="AEM46587.1"/>
    </source>
</evidence>
<evidence type="ECO:0000313" key="2">
    <source>
        <dbReference type="Proteomes" id="UP000009220"/>
    </source>
</evidence>
<reference evidence="1 2" key="1">
    <citation type="journal article" date="2011" name="J. Bacteriol.">
        <title>Draft genome of the psychrotolerant acidophile Acidithiobacillus ferrivorans SS3.</title>
        <authorList>
            <person name="Liljeqvist M."/>
            <person name="Valdes J."/>
            <person name="Holmes D.S."/>
            <person name="Dopson M."/>
        </authorList>
    </citation>
    <scope>NUCLEOTIDE SEQUENCE [LARGE SCALE GENOMIC DNA]</scope>
    <source>
        <strain evidence="1 2">SS3</strain>
    </source>
</reference>
<sequence>MGPCGFPILWRTGIHLPITAYPYEASMLDRPSACNLASYQVWPVLMLLTALLTGQPSAENLLRCHPYAAYWYITPYT</sequence>
<name>G0JSN0_9PROT</name>
<dbReference type="Proteomes" id="UP000009220">
    <property type="component" value="Chromosome"/>
</dbReference>
<gene>
    <name evidence="1" type="ORF">Acife_0360</name>
</gene>
<protein>
    <submittedName>
        <fullName evidence="1">Uncharacterized protein</fullName>
    </submittedName>
</protein>
<dbReference type="HOGENOM" id="CLU_2630035_0_0_6"/>
<organism evidence="1 2">
    <name type="scientific">Acidithiobacillus ferrivorans SS3</name>
    <dbReference type="NCBI Taxonomy" id="743299"/>
    <lineage>
        <taxon>Bacteria</taxon>
        <taxon>Pseudomonadati</taxon>
        <taxon>Pseudomonadota</taxon>
        <taxon>Acidithiobacillia</taxon>
        <taxon>Acidithiobacillales</taxon>
        <taxon>Acidithiobacillaceae</taxon>
        <taxon>Acidithiobacillus</taxon>
    </lineage>
</organism>
<dbReference type="KEGG" id="afi:Acife_0360"/>
<proteinExistence type="predicted"/>
<dbReference type="EMBL" id="CP002985">
    <property type="protein sequence ID" value="AEM46587.1"/>
    <property type="molecule type" value="Genomic_DNA"/>
</dbReference>